<proteinExistence type="predicted"/>
<comment type="caution">
    <text evidence="1">The sequence shown here is derived from an EMBL/GenBank/DDBJ whole genome shotgun (WGS) entry which is preliminary data.</text>
</comment>
<gene>
    <name evidence="1" type="ORF">OGAPHI_004906</name>
</gene>
<dbReference type="PANTHER" id="PTHR45458:SF1">
    <property type="entry name" value="SHORT CHAIN DEHYDROGENASE"/>
    <property type="match status" value="1"/>
</dbReference>
<protein>
    <submittedName>
        <fullName evidence="1">Uncharacterized protein</fullName>
    </submittedName>
</protein>
<dbReference type="GO" id="GO:0016616">
    <property type="term" value="F:oxidoreductase activity, acting on the CH-OH group of donors, NAD or NADP as acceptor"/>
    <property type="evidence" value="ECO:0007669"/>
    <property type="project" value="TreeGrafter"/>
</dbReference>
<dbReference type="InterPro" id="IPR052184">
    <property type="entry name" value="SDR_enzymes"/>
</dbReference>
<evidence type="ECO:0000313" key="2">
    <source>
        <dbReference type="Proteomes" id="UP000769157"/>
    </source>
</evidence>
<evidence type="ECO:0000313" key="1">
    <source>
        <dbReference type="EMBL" id="KAH3663505.1"/>
    </source>
</evidence>
<dbReference type="EMBL" id="JAEUBE010000366">
    <property type="protein sequence ID" value="KAH3663505.1"/>
    <property type="molecule type" value="Genomic_DNA"/>
</dbReference>
<dbReference type="PRINTS" id="PR00081">
    <property type="entry name" value="GDHRDH"/>
</dbReference>
<dbReference type="Proteomes" id="UP000769157">
    <property type="component" value="Unassembled WGS sequence"/>
</dbReference>
<dbReference type="RefSeq" id="XP_046059841.1">
    <property type="nucleotide sequence ID" value="XM_046206034.1"/>
</dbReference>
<dbReference type="InterPro" id="IPR002347">
    <property type="entry name" value="SDR_fam"/>
</dbReference>
<sequence length="239" mass="25567">MTTYFIAGASRGIGLELTKQLSSDKNNTVIASYRSSAPELLELAKEKNVKTVVLDVNDQDSIEKLPGQLAGVTIDVAILNAGIARSFLPVAQTPRQLWLEHFTTNALGPVMVFQQIQPLLAAGAKAVFISSAAGSIQGFLPIPTSAYGASKAALNFAVKKLSEEIPEITFLAIHPGMVATDMGEESMDTIANGNEQLKAMLRQGTIRPETSAGNIIRAFFAPSKSGRFIRADDTMDIPF</sequence>
<dbReference type="AlphaFoldDB" id="A0A9P8P1P3"/>
<dbReference type="SUPFAM" id="SSF51735">
    <property type="entry name" value="NAD(P)-binding Rossmann-fold domains"/>
    <property type="match status" value="1"/>
</dbReference>
<dbReference type="PANTHER" id="PTHR45458">
    <property type="entry name" value="SHORT-CHAIN DEHYDROGENASE/REDUCTASE SDR"/>
    <property type="match status" value="1"/>
</dbReference>
<dbReference type="OrthoDB" id="3991673at2759"/>
<dbReference type="Gene3D" id="3.40.50.720">
    <property type="entry name" value="NAD(P)-binding Rossmann-like Domain"/>
    <property type="match status" value="1"/>
</dbReference>
<dbReference type="GeneID" id="70236870"/>
<dbReference type="Pfam" id="PF00106">
    <property type="entry name" value="adh_short"/>
    <property type="match status" value="1"/>
</dbReference>
<dbReference type="InterPro" id="IPR036291">
    <property type="entry name" value="NAD(P)-bd_dom_sf"/>
</dbReference>
<reference evidence="1" key="2">
    <citation type="submission" date="2021-01" db="EMBL/GenBank/DDBJ databases">
        <authorList>
            <person name="Schikora-Tamarit M.A."/>
        </authorList>
    </citation>
    <scope>NUCLEOTIDE SEQUENCE</scope>
    <source>
        <strain evidence="1">CBS6075</strain>
    </source>
</reference>
<name>A0A9P8P1P3_9ASCO</name>
<dbReference type="CDD" id="cd05325">
    <property type="entry name" value="carb_red_sniffer_like_SDR_c"/>
    <property type="match status" value="1"/>
</dbReference>
<keyword evidence="2" id="KW-1185">Reference proteome</keyword>
<organism evidence="1 2">
    <name type="scientific">Ogataea philodendri</name>
    <dbReference type="NCBI Taxonomy" id="1378263"/>
    <lineage>
        <taxon>Eukaryota</taxon>
        <taxon>Fungi</taxon>
        <taxon>Dikarya</taxon>
        <taxon>Ascomycota</taxon>
        <taxon>Saccharomycotina</taxon>
        <taxon>Pichiomycetes</taxon>
        <taxon>Pichiales</taxon>
        <taxon>Pichiaceae</taxon>
        <taxon>Ogataea</taxon>
    </lineage>
</organism>
<reference evidence="1" key="1">
    <citation type="journal article" date="2021" name="Open Biol.">
        <title>Shared evolutionary footprints suggest mitochondrial oxidative damage underlies multiple complex I losses in fungi.</title>
        <authorList>
            <person name="Schikora-Tamarit M.A."/>
            <person name="Marcet-Houben M."/>
            <person name="Nosek J."/>
            <person name="Gabaldon T."/>
        </authorList>
    </citation>
    <scope>NUCLEOTIDE SEQUENCE</scope>
    <source>
        <strain evidence="1">CBS6075</strain>
    </source>
</reference>
<accession>A0A9P8P1P3</accession>